<evidence type="ECO:0000313" key="4">
    <source>
        <dbReference type="EMBL" id="MBC2888303.1"/>
    </source>
</evidence>
<feature type="domain" description="HTH tetR-type" evidence="3">
    <location>
        <begin position="11"/>
        <end position="71"/>
    </location>
</feature>
<gene>
    <name evidence="4" type="ORF">H7313_02920</name>
</gene>
<dbReference type="SUPFAM" id="SSF46689">
    <property type="entry name" value="Homeodomain-like"/>
    <property type="match status" value="1"/>
</dbReference>
<protein>
    <submittedName>
        <fullName evidence="4">TetR/AcrR family transcriptional regulator</fullName>
    </submittedName>
</protein>
<dbReference type="Pfam" id="PF00440">
    <property type="entry name" value="TetR_N"/>
    <property type="match status" value="1"/>
</dbReference>
<feature type="DNA-binding region" description="H-T-H motif" evidence="2">
    <location>
        <begin position="34"/>
        <end position="53"/>
    </location>
</feature>
<dbReference type="RefSeq" id="WP_185904249.1">
    <property type="nucleotide sequence ID" value="NZ_JACMSE010000001.1"/>
</dbReference>
<evidence type="ECO:0000259" key="3">
    <source>
        <dbReference type="PROSITE" id="PS50977"/>
    </source>
</evidence>
<dbReference type="Proteomes" id="UP000587396">
    <property type="component" value="Unassembled WGS sequence"/>
</dbReference>
<dbReference type="PROSITE" id="PS50977">
    <property type="entry name" value="HTH_TETR_2"/>
    <property type="match status" value="1"/>
</dbReference>
<dbReference type="GO" id="GO:0003677">
    <property type="term" value="F:DNA binding"/>
    <property type="evidence" value="ECO:0007669"/>
    <property type="project" value="UniProtKB-UniRule"/>
</dbReference>
<name>A0A842J920_9ACTN</name>
<evidence type="ECO:0000256" key="2">
    <source>
        <dbReference type="PROSITE-ProRule" id="PRU00335"/>
    </source>
</evidence>
<dbReference type="AlphaFoldDB" id="A0A842J920"/>
<comment type="caution">
    <text evidence="4">The sequence shown here is derived from an EMBL/GenBank/DDBJ whole genome shotgun (WGS) entry which is preliminary data.</text>
</comment>
<organism evidence="4 5">
    <name type="scientific">Gordonibacter massiliensis</name>
    <name type="common">ex Traore et al. 2017</name>
    <dbReference type="NCBI Taxonomy" id="1841863"/>
    <lineage>
        <taxon>Bacteria</taxon>
        <taxon>Bacillati</taxon>
        <taxon>Actinomycetota</taxon>
        <taxon>Coriobacteriia</taxon>
        <taxon>Eggerthellales</taxon>
        <taxon>Eggerthellaceae</taxon>
        <taxon>Gordonibacter</taxon>
    </lineage>
</organism>
<keyword evidence="1 2" id="KW-0238">DNA-binding</keyword>
<dbReference type="InterPro" id="IPR009057">
    <property type="entry name" value="Homeodomain-like_sf"/>
</dbReference>
<sequence length="194" mass="21122">MARPKYREGELTARERLEDAFWELLAQHPVGEITVGMLCARAGCNRGTFYYHFEGIEDMAARVAAESLPNQIPALVRGYLADGAVSVDFDEAAKRDVERLALLVGRHSSPELARTVKAALVKSRLDDLGIEWESLGAQGRVIVSFMADGLLGALAQHVEEGGEGPGLDAMFAAVFDTFSKPALDYLRKCLPEQG</sequence>
<proteinExistence type="predicted"/>
<dbReference type="InterPro" id="IPR001647">
    <property type="entry name" value="HTH_TetR"/>
</dbReference>
<evidence type="ECO:0000256" key="1">
    <source>
        <dbReference type="ARBA" id="ARBA00023125"/>
    </source>
</evidence>
<accession>A0A842J920</accession>
<dbReference type="EMBL" id="JACMSE010000001">
    <property type="protein sequence ID" value="MBC2888303.1"/>
    <property type="molecule type" value="Genomic_DNA"/>
</dbReference>
<evidence type="ECO:0000313" key="5">
    <source>
        <dbReference type="Proteomes" id="UP000587396"/>
    </source>
</evidence>
<dbReference type="Gene3D" id="1.10.357.10">
    <property type="entry name" value="Tetracycline Repressor, domain 2"/>
    <property type="match status" value="1"/>
</dbReference>
<keyword evidence="5" id="KW-1185">Reference proteome</keyword>
<reference evidence="4 5" key="1">
    <citation type="submission" date="2020-08" db="EMBL/GenBank/DDBJ databases">
        <authorList>
            <person name="Liu C."/>
            <person name="Sun Q."/>
        </authorList>
    </citation>
    <scope>NUCLEOTIDE SEQUENCE [LARGE SCALE GENOMIC DNA]</scope>
    <source>
        <strain evidence="4 5">N22</strain>
    </source>
</reference>